<feature type="modified residue" description="4-aspartylphosphate" evidence="6">
    <location>
        <position position="70"/>
    </location>
</feature>
<evidence type="ECO:0000313" key="11">
    <source>
        <dbReference type="EMBL" id="BCR06371.1"/>
    </source>
</evidence>
<proteinExistence type="predicted"/>
<dbReference type="RefSeq" id="WP_221249751.1">
    <property type="nucleotide sequence ID" value="NZ_AP024355.1"/>
</dbReference>
<dbReference type="PROSITE" id="PS50112">
    <property type="entry name" value="PAS"/>
    <property type="match status" value="1"/>
</dbReference>
<dbReference type="EC" id="2.7.13.3" evidence="2"/>
<dbReference type="PANTHER" id="PTHR43304">
    <property type="entry name" value="PHYTOCHROME-LIKE PROTEIN CPH1"/>
    <property type="match status" value="1"/>
</dbReference>
<gene>
    <name evidence="11" type="ORF">DESUT3_34400</name>
</gene>
<dbReference type="InterPro" id="IPR005467">
    <property type="entry name" value="His_kinase_dom"/>
</dbReference>
<dbReference type="InterPro" id="IPR001610">
    <property type="entry name" value="PAC"/>
</dbReference>
<evidence type="ECO:0000256" key="1">
    <source>
        <dbReference type="ARBA" id="ARBA00000085"/>
    </source>
</evidence>
<accession>A0ABM8HWI4</accession>
<organism evidence="11 12">
    <name type="scientific">Desulfuromonas versatilis</name>
    <dbReference type="NCBI Taxonomy" id="2802975"/>
    <lineage>
        <taxon>Bacteria</taxon>
        <taxon>Pseudomonadati</taxon>
        <taxon>Thermodesulfobacteriota</taxon>
        <taxon>Desulfuromonadia</taxon>
        <taxon>Desulfuromonadales</taxon>
        <taxon>Desulfuromonadaceae</taxon>
        <taxon>Desulfuromonas</taxon>
    </lineage>
</organism>
<dbReference type="Pfam" id="PF02518">
    <property type="entry name" value="HATPase_c"/>
    <property type="match status" value="1"/>
</dbReference>
<dbReference type="SUPFAM" id="SSF55785">
    <property type="entry name" value="PYP-like sensor domain (PAS domain)"/>
    <property type="match status" value="1"/>
</dbReference>
<dbReference type="SUPFAM" id="SSF52172">
    <property type="entry name" value="CheY-like"/>
    <property type="match status" value="1"/>
</dbReference>
<feature type="domain" description="PAS" evidence="9">
    <location>
        <begin position="155"/>
        <end position="225"/>
    </location>
</feature>
<dbReference type="Gene3D" id="3.30.565.10">
    <property type="entry name" value="Histidine kinase-like ATPase, C-terminal domain"/>
    <property type="match status" value="1"/>
</dbReference>
<dbReference type="InterPro" id="IPR036890">
    <property type="entry name" value="HATPase_C_sf"/>
</dbReference>
<dbReference type="InterPro" id="IPR004358">
    <property type="entry name" value="Sig_transdc_His_kin-like_C"/>
</dbReference>
<keyword evidence="4" id="KW-0808">Transferase</keyword>
<feature type="domain" description="PAC" evidence="10">
    <location>
        <begin position="229"/>
        <end position="281"/>
    </location>
</feature>
<dbReference type="InterPro" id="IPR001789">
    <property type="entry name" value="Sig_transdc_resp-reg_receiver"/>
</dbReference>
<evidence type="ECO:0000256" key="4">
    <source>
        <dbReference type="ARBA" id="ARBA00022679"/>
    </source>
</evidence>
<dbReference type="CDD" id="cd00130">
    <property type="entry name" value="PAS"/>
    <property type="match status" value="1"/>
</dbReference>
<dbReference type="InterPro" id="IPR000014">
    <property type="entry name" value="PAS"/>
</dbReference>
<dbReference type="CDD" id="cd00156">
    <property type="entry name" value="REC"/>
    <property type="match status" value="1"/>
</dbReference>
<evidence type="ECO:0000256" key="5">
    <source>
        <dbReference type="ARBA" id="ARBA00022777"/>
    </source>
</evidence>
<keyword evidence="3 6" id="KW-0597">Phosphoprotein</keyword>
<dbReference type="InterPro" id="IPR003594">
    <property type="entry name" value="HATPase_dom"/>
</dbReference>
<dbReference type="CDD" id="cd00075">
    <property type="entry name" value="HATPase"/>
    <property type="match status" value="1"/>
</dbReference>
<dbReference type="InterPro" id="IPR036097">
    <property type="entry name" value="HisK_dim/P_sf"/>
</dbReference>
<dbReference type="SMART" id="SM00387">
    <property type="entry name" value="HATPase_c"/>
    <property type="match status" value="1"/>
</dbReference>
<dbReference type="Proteomes" id="UP001319827">
    <property type="component" value="Chromosome"/>
</dbReference>
<evidence type="ECO:0000259" key="7">
    <source>
        <dbReference type="PROSITE" id="PS50109"/>
    </source>
</evidence>
<feature type="domain" description="Response regulatory" evidence="8">
    <location>
        <begin position="19"/>
        <end position="135"/>
    </location>
</feature>
<dbReference type="PROSITE" id="PS50109">
    <property type="entry name" value="HIS_KIN"/>
    <property type="match status" value="1"/>
</dbReference>
<dbReference type="InterPro" id="IPR052162">
    <property type="entry name" value="Sensor_kinase/Photoreceptor"/>
</dbReference>
<dbReference type="Pfam" id="PF08447">
    <property type="entry name" value="PAS_3"/>
    <property type="match status" value="1"/>
</dbReference>
<dbReference type="Gene3D" id="1.10.287.130">
    <property type="match status" value="1"/>
</dbReference>
<dbReference type="SUPFAM" id="SSF55874">
    <property type="entry name" value="ATPase domain of HSP90 chaperone/DNA topoisomerase II/histidine kinase"/>
    <property type="match status" value="1"/>
</dbReference>
<dbReference type="SUPFAM" id="SSF47384">
    <property type="entry name" value="Homodimeric domain of signal transducing histidine kinase"/>
    <property type="match status" value="1"/>
</dbReference>
<evidence type="ECO:0000313" key="12">
    <source>
        <dbReference type="Proteomes" id="UP001319827"/>
    </source>
</evidence>
<name>A0ABM8HWI4_9BACT</name>
<dbReference type="SMART" id="SM00086">
    <property type="entry name" value="PAC"/>
    <property type="match status" value="1"/>
</dbReference>
<dbReference type="Gene3D" id="3.30.450.20">
    <property type="entry name" value="PAS domain"/>
    <property type="match status" value="1"/>
</dbReference>
<evidence type="ECO:0000259" key="10">
    <source>
        <dbReference type="PROSITE" id="PS50113"/>
    </source>
</evidence>
<dbReference type="InterPro" id="IPR013655">
    <property type="entry name" value="PAS_fold_3"/>
</dbReference>
<dbReference type="InterPro" id="IPR035965">
    <property type="entry name" value="PAS-like_dom_sf"/>
</dbReference>
<dbReference type="EMBL" id="AP024355">
    <property type="protein sequence ID" value="BCR06371.1"/>
    <property type="molecule type" value="Genomic_DNA"/>
</dbReference>
<evidence type="ECO:0000256" key="6">
    <source>
        <dbReference type="PROSITE-ProRule" id="PRU00169"/>
    </source>
</evidence>
<evidence type="ECO:0000259" key="9">
    <source>
        <dbReference type="PROSITE" id="PS50112"/>
    </source>
</evidence>
<dbReference type="CDD" id="cd00082">
    <property type="entry name" value="HisKA"/>
    <property type="match status" value="1"/>
</dbReference>
<dbReference type="PRINTS" id="PR00344">
    <property type="entry name" value="BCTRLSENSOR"/>
</dbReference>
<dbReference type="PROSITE" id="PS50113">
    <property type="entry name" value="PAC"/>
    <property type="match status" value="1"/>
</dbReference>
<dbReference type="SMART" id="SM00388">
    <property type="entry name" value="HisKA"/>
    <property type="match status" value="1"/>
</dbReference>
<dbReference type="NCBIfam" id="TIGR00229">
    <property type="entry name" value="sensory_box"/>
    <property type="match status" value="1"/>
</dbReference>
<protein>
    <recommendedName>
        <fullName evidence="2">histidine kinase</fullName>
        <ecNumber evidence="2">2.7.13.3</ecNumber>
    </recommendedName>
</protein>
<dbReference type="InterPro" id="IPR003661">
    <property type="entry name" value="HisK_dim/P_dom"/>
</dbReference>
<evidence type="ECO:0000256" key="3">
    <source>
        <dbReference type="ARBA" id="ARBA00022553"/>
    </source>
</evidence>
<dbReference type="PANTHER" id="PTHR43304:SF1">
    <property type="entry name" value="PAC DOMAIN-CONTAINING PROTEIN"/>
    <property type="match status" value="1"/>
</dbReference>
<keyword evidence="12" id="KW-1185">Reference proteome</keyword>
<keyword evidence="5" id="KW-0418">Kinase</keyword>
<reference evidence="11 12" key="2">
    <citation type="journal article" date="2021" name="Int. J. Syst. Evol. Microbiol.">
        <title>Isolation and Polyphasic Characterization of Desulfuromonas versatilis sp. Nov., an Electrogenic Bacteria Capable of Versatile Metabolism Isolated from a Graphene Oxide-Reducing Enrichment Culture.</title>
        <authorList>
            <person name="Xie L."/>
            <person name="Yoshida N."/>
            <person name="Ishii S."/>
            <person name="Meng L."/>
        </authorList>
    </citation>
    <scope>NUCLEOTIDE SEQUENCE [LARGE SCALE GENOMIC DNA]</scope>
    <source>
        <strain evidence="11 12">NIT-T3</strain>
    </source>
</reference>
<dbReference type="PROSITE" id="PS50110">
    <property type="entry name" value="RESPONSE_REGULATORY"/>
    <property type="match status" value="1"/>
</dbReference>
<dbReference type="InterPro" id="IPR000700">
    <property type="entry name" value="PAS-assoc_C"/>
</dbReference>
<dbReference type="Pfam" id="PF00512">
    <property type="entry name" value="HisKA"/>
    <property type="match status" value="1"/>
</dbReference>
<sequence>MPDSRSADQEKPPGSPASTVLVVLERPGQARLLRQAFASPGAGLRVVLAASLAEARSYLARGNPALAVLDRVLPDGRASELFPVEQGHPAFPVIILTDPGDSAEPAELDGRVGSLDYLAKSDAVLLALPQIAELALRRWRDSLEHRKAAEALRISEARFRGAFETAAHGMALVGTDGHFQQVNQAFCTMLGYSEAELLATDFQSLTHPEDLGKGPDCIRQLLAGETLVCHFEKRYYHKQGSIIWALLSVTLVRDGMGNPLHLVAQILDITERKQGEEKLREANRELEAFVHTISHDLRTPLTPIIGFAGYLKETYQGSLDSHATEILGDIETQGNKMLVLLEDLLELAQAGHLKRPRRPVCTEEIVSEVIETLKSQFPHAAANMEIAPPLPPVRAPRTLLFQLFSNLIGNAFRYGLSAKGPVQVGGERNGGRVRFFIRDHGPGIPAEERERIFALFYRGTTGRDNPGTGIGLATVRKIAQSFEGRCWVEETPGGGSTFWVELGDPPAEE</sequence>
<dbReference type="SMART" id="SM00091">
    <property type="entry name" value="PAS"/>
    <property type="match status" value="1"/>
</dbReference>
<dbReference type="InterPro" id="IPR011006">
    <property type="entry name" value="CheY-like_superfamily"/>
</dbReference>
<evidence type="ECO:0000256" key="2">
    <source>
        <dbReference type="ARBA" id="ARBA00012438"/>
    </source>
</evidence>
<comment type="catalytic activity">
    <reaction evidence="1">
        <text>ATP + protein L-histidine = ADP + protein N-phospho-L-histidine.</text>
        <dbReference type="EC" id="2.7.13.3"/>
    </reaction>
</comment>
<feature type="domain" description="Histidine kinase" evidence="7">
    <location>
        <begin position="292"/>
        <end position="506"/>
    </location>
</feature>
<reference evidence="11 12" key="1">
    <citation type="journal article" date="2016" name="C (Basel)">
        <title>Selective Growth of and Electricity Production by Marine Exoelectrogenic Bacteria in Self-Aggregated Hydrogel of Microbially Reduced Graphene Oxide.</title>
        <authorList>
            <person name="Yoshida N."/>
            <person name="Goto Y."/>
            <person name="Miyata Y."/>
        </authorList>
    </citation>
    <scope>NUCLEOTIDE SEQUENCE [LARGE SCALE GENOMIC DNA]</scope>
    <source>
        <strain evidence="11 12">NIT-T3</strain>
    </source>
</reference>
<evidence type="ECO:0000259" key="8">
    <source>
        <dbReference type="PROSITE" id="PS50110"/>
    </source>
</evidence>
<dbReference type="Gene3D" id="3.40.50.2300">
    <property type="match status" value="1"/>
</dbReference>